<dbReference type="PRINTS" id="PR00385">
    <property type="entry name" value="P450"/>
</dbReference>
<dbReference type="InterPro" id="IPR002401">
    <property type="entry name" value="Cyt_P450_E_grp-I"/>
</dbReference>
<evidence type="ECO:0000256" key="6">
    <source>
        <dbReference type="ARBA" id="ARBA00023033"/>
    </source>
</evidence>
<keyword evidence="3 7" id="KW-0479">Metal-binding</keyword>
<evidence type="ECO:0000256" key="8">
    <source>
        <dbReference type="RuleBase" id="RU000461"/>
    </source>
</evidence>
<comment type="similarity">
    <text evidence="2 8">Belongs to the cytochrome P450 family.</text>
</comment>
<evidence type="ECO:0000256" key="5">
    <source>
        <dbReference type="ARBA" id="ARBA00023004"/>
    </source>
</evidence>
<keyword evidence="7 8" id="KW-0349">Heme</keyword>
<reference evidence="9" key="1">
    <citation type="submission" date="2020-09" db="EMBL/GenBank/DDBJ databases">
        <authorList>
            <person name="Kikuchi T."/>
        </authorList>
    </citation>
    <scope>NUCLEOTIDE SEQUENCE</scope>
    <source>
        <strain evidence="9">SH1</strain>
    </source>
</reference>
<evidence type="ECO:0000256" key="2">
    <source>
        <dbReference type="ARBA" id="ARBA00010617"/>
    </source>
</evidence>
<protein>
    <recommendedName>
        <fullName evidence="11">CYtochrome P450 family</fullName>
    </recommendedName>
</protein>
<dbReference type="EMBL" id="CAJFDH010000006">
    <property type="protein sequence ID" value="CAD5230311.1"/>
    <property type="molecule type" value="Genomic_DNA"/>
</dbReference>
<dbReference type="Proteomes" id="UP000783686">
    <property type="component" value="Unassembled WGS sequence"/>
</dbReference>
<evidence type="ECO:0000256" key="7">
    <source>
        <dbReference type="PIRSR" id="PIRSR602401-1"/>
    </source>
</evidence>
<dbReference type="GO" id="GO:0020037">
    <property type="term" value="F:heme binding"/>
    <property type="evidence" value="ECO:0007669"/>
    <property type="project" value="InterPro"/>
</dbReference>
<dbReference type="PANTHER" id="PTHR24300:SF375">
    <property type="entry name" value="CYTOCHROME P450 FAMILY"/>
    <property type="match status" value="1"/>
</dbReference>
<dbReference type="PANTHER" id="PTHR24300">
    <property type="entry name" value="CYTOCHROME P450 508A4-RELATED"/>
    <property type="match status" value="1"/>
</dbReference>
<evidence type="ECO:0000256" key="4">
    <source>
        <dbReference type="ARBA" id="ARBA00023002"/>
    </source>
</evidence>
<proteinExistence type="inferred from homology"/>
<keyword evidence="4 8" id="KW-0560">Oxidoreductase</keyword>
<sequence length="497" mass="57864">MIPQLIFLALVLTLFYNFYWKRRSYPPGPTPLPLIGNIYSLSKVNRWETKFIEWSQKYGTTFTYWLGEMPVVAVCDYNDMQEYFVKNSDIFSNRFVNERTMKMMKGGQYGIISGNGGPWREHRRFALKVLRDFGLGKNKMEERILEELYLLLERVNKEVHGNEEIDFFKYSDMAAGSIINCIISGYRFTEGLQDQFYKMKTLTTELVKKITSAKVNLVMSNPWLLNVPIVKDFPNESMSNLHQIFEYLDIQIEKHIKENDYSQDFEPSDYIDAFLLQREKVIRTDGSEGNFTMDQLRNICMDLWLAGQETTSSTITWIIAYLIRYPEVQEKLQKELDTVIGSKRIIKIADKADLVYTNAVIMECQRCCNLLSQNVPRAAAEDVEMDGYKYKKNTAFVPQISVLLQNSKIFPNPESFNPDRFVTEDGNLKHVEELIPFSLGKRICLGEGMARMELFIFIANLFNQYKFMPGKVPPTLLKTNGRSTMTEPYHCRIEPRS</sequence>
<dbReference type="Pfam" id="PF00067">
    <property type="entry name" value="p450"/>
    <property type="match status" value="1"/>
</dbReference>
<keyword evidence="5 7" id="KW-0408">Iron</keyword>
<dbReference type="GO" id="GO:0005737">
    <property type="term" value="C:cytoplasm"/>
    <property type="evidence" value="ECO:0007669"/>
    <property type="project" value="TreeGrafter"/>
</dbReference>
<dbReference type="GO" id="GO:0006805">
    <property type="term" value="P:xenobiotic metabolic process"/>
    <property type="evidence" value="ECO:0007669"/>
    <property type="project" value="TreeGrafter"/>
</dbReference>
<evidence type="ECO:0000256" key="1">
    <source>
        <dbReference type="ARBA" id="ARBA00001971"/>
    </source>
</evidence>
<feature type="binding site" description="axial binding residue" evidence="7">
    <location>
        <position position="444"/>
    </location>
    <ligand>
        <name>heme</name>
        <dbReference type="ChEBI" id="CHEBI:30413"/>
    </ligand>
    <ligandPart>
        <name>Fe</name>
        <dbReference type="ChEBI" id="CHEBI:18248"/>
    </ligandPart>
</feature>
<dbReference type="InterPro" id="IPR017972">
    <property type="entry name" value="Cyt_P450_CS"/>
</dbReference>
<dbReference type="Proteomes" id="UP000614601">
    <property type="component" value="Unassembled WGS sequence"/>
</dbReference>
<dbReference type="PROSITE" id="PS00086">
    <property type="entry name" value="CYTOCHROME_P450"/>
    <property type="match status" value="1"/>
</dbReference>
<comment type="caution">
    <text evidence="9">The sequence shown here is derived from an EMBL/GenBank/DDBJ whole genome shotgun (WGS) entry which is preliminary data.</text>
</comment>
<dbReference type="GO" id="GO:0016712">
    <property type="term" value="F:oxidoreductase activity, acting on paired donors, with incorporation or reduction of molecular oxygen, reduced flavin or flavoprotein as one donor, and incorporation of one atom of oxygen"/>
    <property type="evidence" value="ECO:0007669"/>
    <property type="project" value="TreeGrafter"/>
</dbReference>
<keyword evidence="6 8" id="KW-0503">Monooxygenase</keyword>
<dbReference type="InterPro" id="IPR036396">
    <property type="entry name" value="Cyt_P450_sf"/>
</dbReference>
<dbReference type="OrthoDB" id="1055148at2759"/>
<dbReference type="PRINTS" id="PR00463">
    <property type="entry name" value="EP450I"/>
</dbReference>
<dbReference type="FunFam" id="1.10.630.10:FF:000036">
    <property type="entry name" value="CYtochrome P450 family"/>
    <property type="match status" value="1"/>
</dbReference>
<gene>
    <name evidence="9" type="ORF">BOKJ2_LOCUS14072</name>
</gene>
<dbReference type="InterPro" id="IPR050182">
    <property type="entry name" value="Cytochrome_P450_fam2"/>
</dbReference>
<keyword evidence="10" id="KW-1185">Reference proteome</keyword>
<evidence type="ECO:0000313" key="10">
    <source>
        <dbReference type="Proteomes" id="UP000614601"/>
    </source>
</evidence>
<name>A0A811LRM3_9BILA</name>
<accession>A0A811LRM3</accession>
<evidence type="ECO:0008006" key="11">
    <source>
        <dbReference type="Google" id="ProtNLM"/>
    </source>
</evidence>
<dbReference type="AlphaFoldDB" id="A0A811LRM3"/>
<dbReference type="EMBL" id="CAJFCW020000006">
    <property type="protein sequence ID" value="CAG9127691.1"/>
    <property type="molecule type" value="Genomic_DNA"/>
</dbReference>
<organism evidence="9 10">
    <name type="scientific">Bursaphelenchus okinawaensis</name>
    <dbReference type="NCBI Taxonomy" id="465554"/>
    <lineage>
        <taxon>Eukaryota</taxon>
        <taxon>Metazoa</taxon>
        <taxon>Ecdysozoa</taxon>
        <taxon>Nematoda</taxon>
        <taxon>Chromadorea</taxon>
        <taxon>Rhabditida</taxon>
        <taxon>Tylenchina</taxon>
        <taxon>Tylenchomorpha</taxon>
        <taxon>Aphelenchoidea</taxon>
        <taxon>Aphelenchoididae</taxon>
        <taxon>Bursaphelenchus</taxon>
    </lineage>
</organism>
<evidence type="ECO:0000256" key="3">
    <source>
        <dbReference type="ARBA" id="ARBA00022723"/>
    </source>
</evidence>
<dbReference type="CDD" id="cd20617">
    <property type="entry name" value="CYP1_2-like"/>
    <property type="match status" value="1"/>
</dbReference>
<dbReference type="GO" id="GO:0005506">
    <property type="term" value="F:iron ion binding"/>
    <property type="evidence" value="ECO:0007669"/>
    <property type="project" value="InterPro"/>
</dbReference>
<evidence type="ECO:0000313" key="9">
    <source>
        <dbReference type="EMBL" id="CAD5230311.1"/>
    </source>
</evidence>
<dbReference type="SUPFAM" id="SSF48264">
    <property type="entry name" value="Cytochrome P450"/>
    <property type="match status" value="1"/>
</dbReference>
<comment type="cofactor">
    <cofactor evidence="1 7">
        <name>heme</name>
        <dbReference type="ChEBI" id="CHEBI:30413"/>
    </cofactor>
</comment>
<dbReference type="Gene3D" id="1.10.630.10">
    <property type="entry name" value="Cytochrome P450"/>
    <property type="match status" value="1"/>
</dbReference>
<dbReference type="InterPro" id="IPR001128">
    <property type="entry name" value="Cyt_P450"/>
</dbReference>
<dbReference type="GO" id="GO:0006082">
    <property type="term" value="P:organic acid metabolic process"/>
    <property type="evidence" value="ECO:0007669"/>
    <property type="project" value="TreeGrafter"/>
</dbReference>